<evidence type="ECO:0000313" key="1">
    <source>
        <dbReference type="EMBL" id="KAF9690911.1"/>
    </source>
</evidence>
<proteinExistence type="predicted"/>
<reference evidence="1" key="2">
    <citation type="submission" date="2020-09" db="EMBL/GenBank/DDBJ databases">
        <title>Reference genome assembly for Australian Ascochyta lentis isolate Al4.</title>
        <authorList>
            <person name="Lee R.C."/>
            <person name="Farfan-Caceres L.M."/>
            <person name="Debler J.W."/>
            <person name="Williams A.H."/>
            <person name="Henares B.M."/>
        </authorList>
    </citation>
    <scope>NUCLEOTIDE SEQUENCE</scope>
    <source>
        <strain evidence="1">Al4</strain>
    </source>
</reference>
<keyword evidence="2" id="KW-1185">Reference proteome</keyword>
<evidence type="ECO:0000313" key="2">
    <source>
        <dbReference type="Proteomes" id="UP000651452"/>
    </source>
</evidence>
<gene>
    <name evidence="1" type="ORF">EKO04_011225</name>
</gene>
<dbReference type="AlphaFoldDB" id="A0A8H7IVN4"/>
<protein>
    <submittedName>
        <fullName evidence="1">Uncharacterized protein</fullName>
    </submittedName>
</protein>
<name>A0A8H7IVN4_9PLEO</name>
<sequence>MDQNYQNLRAAVMKQLEEAQGAAGRDHQLRERNRKLERMLAVSADKLAVERGKASAAAKEASKWKMQYHGLRRTLQDALGNQL</sequence>
<reference evidence="1" key="1">
    <citation type="submission" date="2018-12" db="EMBL/GenBank/DDBJ databases">
        <authorList>
            <person name="Syme R.A."/>
            <person name="Farfan-Caceres L."/>
            <person name="Lichtenzveig J."/>
        </authorList>
    </citation>
    <scope>NUCLEOTIDE SEQUENCE</scope>
    <source>
        <strain evidence="1">Al4</strain>
    </source>
</reference>
<comment type="caution">
    <text evidence="1">The sequence shown here is derived from an EMBL/GenBank/DDBJ whole genome shotgun (WGS) entry which is preliminary data.</text>
</comment>
<dbReference type="EMBL" id="RZGK01000022">
    <property type="protein sequence ID" value="KAF9690911.1"/>
    <property type="molecule type" value="Genomic_DNA"/>
</dbReference>
<dbReference type="Proteomes" id="UP000651452">
    <property type="component" value="Unassembled WGS sequence"/>
</dbReference>
<accession>A0A8H7IVN4</accession>
<organism evidence="1 2">
    <name type="scientific">Ascochyta lentis</name>
    <dbReference type="NCBI Taxonomy" id="205686"/>
    <lineage>
        <taxon>Eukaryota</taxon>
        <taxon>Fungi</taxon>
        <taxon>Dikarya</taxon>
        <taxon>Ascomycota</taxon>
        <taxon>Pezizomycotina</taxon>
        <taxon>Dothideomycetes</taxon>
        <taxon>Pleosporomycetidae</taxon>
        <taxon>Pleosporales</taxon>
        <taxon>Pleosporineae</taxon>
        <taxon>Didymellaceae</taxon>
        <taxon>Ascochyta</taxon>
    </lineage>
</organism>